<accession>A0A1V3INS2</accession>
<gene>
    <name evidence="2" type="ORF">BKK51_10280</name>
    <name evidence="3" type="ORF">BKK52_01310</name>
</gene>
<proteinExistence type="predicted"/>
<name>A0A1V3J7E7_9PAST</name>
<dbReference type="OrthoDB" id="8685865at2"/>
<dbReference type="SUPFAM" id="SSF47413">
    <property type="entry name" value="lambda repressor-like DNA-binding domains"/>
    <property type="match status" value="1"/>
</dbReference>
<dbReference type="Proteomes" id="UP000189161">
    <property type="component" value="Unassembled WGS sequence"/>
</dbReference>
<dbReference type="RefSeq" id="WP_077474505.1">
    <property type="nucleotide sequence ID" value="NZ_MLHK01000061.1"/>
</dbReference>
<dbReference type="InterPro" id="IPR010985">
    <property type="entry name" value="Ribbon_hlx_hlx"/>
</dbReference>
<keyword evidence="5" id="KW-1185">Reference proteome</keyword>
<evidence type="ECO:0000259" key="1">
    <source>
        <dbReference type="PROSITE" id="PS50943"/>
    </source>
</evidence>
<organism evidence="3 5">
    <name type="scientific">Rodentibacter trehalosifermentans</name>
    <dbReference type="NCBI Taxonomy" id="1908263"/>
    <lineage>
        <taxon>Bacteria</taxon>
        <taxon>Pseudomonadati</taxon>
        <taxon>Pseudomonadota</taxon>
        <taxon>Gammaproteobacteria</taxon>
        <taxon>Pasteurellales</taxon>
        <taxon>Pasteurellaceae</taxon>
        <taxon>Rodentibacter</taxon>
    </lineage>
</organism>
<accession>A0A1V3J7E7</accession>
<dbReference type="AlphaFoldDB" id="A0A1V3J7E7"/>
<comment type="caution">
    <text evidence="3">The sequence shown here is derived from an EMBL/GenBank/DDBJ whole genome shotgun (WGS) entry which is preliminary data.</text>
</comment>
<reference evidence="4 5" key="1">
    <citation type="submission" date="2016-10" db="EMBL/GenBank/DDBJ databases">
        <title>Rodentibacter gen. nov. and new species.</title>
        <authorList>
            <person name="Christensen H."/>
        </authorList>
    </citation>
    <scope>NUCLEOTIDE SEQUENCE [LARGE SCALE GENOMIC DNA]</scope>
    <source>
        <strain evidence="2 4">H1983213011</strain>
        <strain evidence="3 5">H1987082031</strain>
    </source>
</reference>
<dbReference type="GO" id="GO:0006355">
    <property type="term" value="P:regulation of DNA-templated transcription"/>
    <property type="evidence" value="ECO:0007669"/>
    <property type="project" value="InterPro"/>
</dbReference>
<dbReference type="InterPro" id="IPR001387">
    <property type="entry name" value="Cro/C1-type_HTH"/>
</dbReference>
<evidence type="ECO:0000313" key="3">
    <source>
        <dbReference type="EMBL" id="OOF50814.1"/>
    </source>
</evidence>
<dbReference type="GO" id="GO:0003677">
    <property type="term" value="F:DNA binding"/>
    <property type="evidence" value="ECO:0007669"/>
    <property type="project" value="InterPro"/>
</dbReference>
<dbReference type="Proteomes" id="UP000188728">
    <property type="component" value="Unassembled WGS sequence"/>
</dbReference>
<evidence type="ECO:0000313" key="2">
    <source>
        <dbReference type="EMBL" id="OOF43922.1"/>
    </source>
</evidence>
<evidence type="ECO:0000313" key="4">
    <source>
        <dbReference type="Proteomes" id="UP000188728"/>
    </source>
</evidence>
<evidence type="ECO:0000313" key="5">
    <source>
        <dbReference type="Proteomes" id="UP000189161"/>
    </source>
</evidence>
<dbReference type="PROSITE" id="PS50943">
    <property type="entry name" value="HTH_CROC1"/>
    <property type="match status" value="1"/>
</dbReference>
<dbReference type="InterPro" id="IPR010982">
    <property type="entry name" value="Lambda_DNA-bd_dom_sf"/>
</dbReference>
<dbReference type="SUPFAM" id="SSF47598">
    <property type="entry name" value="Ribbon-helix-helix"/>
    <property type="match status" value="1"/>
</dbReference>
<sequence>MFVKSINVRGLEPSIIEEFQALAQKNDRSMEGEARVAIRHWCNENTPERTSINEENKYGIALLQRLNSALAMVNRIPHRALSYSLIAEKLGHSTPSLVQKWFDGRVIPTFDELAHLASLFGCNVRWLQHGIGSPYSVHFYHIRRQSPLSFAKEFLNTTLDGNPVFRLHIILNESSGYVYIIQEFENSNICYTYFSSDFYLKGDYGSDGLNNTARFVLMLLAFDRLDSKVNIKGYTIKDTLATPFFRDCEKHPLLFMLEARESPWNEDIIDVNYPMSYWEGYKPLQQKLHNCINKDTLLSKFKSEIKSPLIDC</sequence>
<feature type="domain" description="HTH cro/C1-type" evidence="1">
    <location>
        <begin position="87"/>
        <end position="127"/>
    </location>
</feature>
<dbReference type="EMBL" id="MLHL01000006">
    <property type="protein sequence ID" value="OOF50814.1"/>
    <property type="molecule type" value="Genomic_DNA"/>
</dbReference>
<dbReference type="EMBL" id="MLHK01000061">
    <property type="protein sequence ID" value="OOF43922.1"/>
    <property type="molecule type" value="Genomic_DNA"/>
</dbReference>
<protein>
    <recommendedName>
        <fullName evidence="1">HTH cro/C1-type domain-containing protein</fullName>
    </recommendedName>
</protein>